<proteinExistence type="predicted"/>
<dbReference type="AlphaFoldDB" id="A0A9X6QN76"/>
<evidence type="ECO:0000313" key="1">
    <source>
        <dbReference type="EMBL" id="OUB46582.1"/>
    </source>
</evidence>
<dbReference type="EMBL" id="MOOP01000102">
    <property type="protein sequence ID" value="OUB46582.1"/>
    <property type="molecule type" value="Genomic_DNA"/>
</dbReference>
<gene>
    <name evidence="1" type="ORF">BK741_18275</name>
</gene>
<reference evidence="1 2" key="1">
    <citation type="submission" date="2016-10" db="EMBL/GenBank/DDBJ databases">
        <title>Comparative genomics of Bacillus thuringiensis reveals a path to pathogens against multiple invertebrate hosts.</title>
        <authorList>
            <person name="Zheng J."/>
            <person name="Gao Q."/>
            <person name="Liu H."/>
            <person name="Peng D."/>
            <person name="Ruan L."/>
            <person name="Sun M."/>
        </authorList>
    </citation>
    <scope>NUCLEOTIDE SEQUENCE [LARGE SCALE GENOMIC DNA]</scope>
    <source>
        <strain evidence="1">BGSC 4BW1</strain>
    </source>
</reference>
<accession>A0A9X6QN76</accession>
<evidence type="ECO:0000313" key="2">
    <source>
        <dbReference type="Proteomes" id="UP000195120"/>
    </source>
</evidence>
<organism evidence="1 2">
    <name type="scientific">Bacillus thuringiensis serovar iberica</name>
    <dbReference type="NCBI Taxonomy" id="180866"/>
    <lineage>
        <taxon>Bacteria</taxon>
        <taxon>Bacillati</taxon>
        <taxon>Bacillota</taxon>
        <taxon>Bacilli</taxon>
        <taxon>Bacillales</taxon>
        <taxon>Bacillaceae</taxon>
        <taxon>Bacillus</taxon>
        <taxon>Bacillus cereus group</taxon>
    </lineage>
</organism>
<name>A0A9X6QN76_BACTU</name>
<comment type="caution">
    <text evidence="1">The sequence shown here is derived from an EMBL/GenBank/DDBJ whole genome shotgun (WGS) entry which is preliminary data.</text>
</comment>
<dbReference type="RefSeq" id="WP_086401546.1">
    <property type="nucleotide sequence ID" value="NZ_MOOP01000102.1"/>
</dbReference>
<dbReference type="Proteomes" id="UP000195120">
    <property type="component" value="Unassembled WGS sequence"/>
</dbReference>
<sequence>MFVNFNLKSIENGDIRVKTENANQDLKHVIECFKKEGFKLSKWSLFEIASTGKERVYGFEDTDGHYVYMLIGENDLVTPNYFKNHDLNQYSLFQAESIGEAIRLYDAMYSPII</sequence>
<protein>
    <submittedName>
        <fullName evidence="1">Uncharacterized protein</fullName>
    </submittedName>
</protein>